<protein>
    <submittedName>
        <fullName evidence="3">Class I SAM-dependent methyltransferase</fullName>
        <ecNumber evidence="3">2.1.1.-</ecNumber>
    </submittedName>
</protein>
<dbReference type="GO" id="GO:0008168">
    <property type="term" value="F:methyltransferase activity"/>
    <property type="evidence" value="ECO:0007669"/>
    <property type="project" value="UniProtKB-KW"/>
</dbReference>
<dbReference type="InterPro" id="IPR041698">
    <property type="entry name" value="Methyltransf_25"/>
</dbReference>
<proteinExistence type="predicted"/>
<evidence type="ECO:0000256" key="1">
    <source>
        <dbReference type="ARBA" id="ARBA00022679"/>
    </source>
</evidence>
<evidence type="ECO:0000313" key="3">
    <source>
        <dbReference type="EMBL" id="MFC7190191.1"/>
    </source>
</evidence>
<dbReference type="CDD" id="cd02440">
    <property type="entry name" value="AdoMet_MTases"/>
    <property type="match status" value="1"/>
</dbReference>
<keyword evidence="3" id="KW-0489">Methyltransferase</keyword>
<dbReference type="SUPFAM" id="SSF53335">
    <property type="entry name" value="S-adenosyl-L-methionine-dependent methyltransferases"/>
    <property type="match status" value="1"/>
</dbReference>
<dbReference type="GO" id="GO:0032259">
    <property type="term" value="P:methylation"/>
    <property type="evidence" value="ECO:0007669"/>
    <property type="project" value="UniProtKB-KW"/>
</dbReference>
<reference evidence="3 4" key="1">
    <citation type="journal article" date="2019" name="Int. J. Syst. Evol. Microbiol.">
        <title>The Global Catalogue of Microorganisms (GCM) 10K type strain sequencing project: providing services to taxonomists for standard genome sequencing and annotation.</title>
        <authorList>
            <consortium name="The Broad Institute Genomics Platform"/>
            <consortium name="The Broad Institute Genome Sequencing Center for Infectious Disease"/>
            <person name="Wu L."/>
            <person name="Ma J."/>
        </authorList>
    </citation>
    <scope>NUCLEOTIDE SEQUENCE [LARGE SCALE GENOMIC DNA]</scope>
    <source>
        <strain evidence="3 4">RDMS1</strain>
    </source>
</reference>
<keyword evidence="1 3" id="KW-0808">Transferase</keyword>
<evidence type="ECO:0000313" key="4">
    <source>
        <dbReference type="Proteomes" id="UP001596417"/>
    </source>
</evidence>
<dbReference type="Pfam" id="PF13649">
    <property type="entry name" value="Methyltransf_25"/>
    <property type="match status" value="1"/>
</dbReference>
<organism evidence="3 4">
    <name type="scientific">Halocatena marina</name>
    <dbReference type="NCBI Taxonomy" id="2934937"/>
    <lineage>
        <taxon>Archaea</taxon>
        <taxon>Methanobacteriati</taxon>
        <taxon>Methanobacteriota</taxon>
        <taxon>Stenosarchaea group</taxon>
        <taxon>Halobacteria</taxon>
        <taxon>Halobacteriales</taxon>
        <taxon>Natronomonadaceae</taxon>
        <taxon>Halocatena</taxon>
    </lineage>
</organism>
<dbReference type="RefSeq" id="WP_390205485.1">
    <property type="nucleotide sequence ID" value="NZ_JBHSZC010000001.1"/>
</dbReference>
<comment type="caution">
    <text evidence="3">The sequence shown here is derived from an EMBL/GenBank/DDBJ whole genome shotgun (WGS) entry which is preliminary data.</text>
</comment>
<dbReference type="AlphaFoldDB" id="A0ABD5YLT7"/>
<dbReference type="InterPro" id="IPR050447">
    <property type="entry name" value="Erg6_SMT_methyltransf"/>
</dbReference>
<dbReference type="InterPro" id="IPR029063">
    <property type="entry name" value="SAM-dependent_MTases_sf"/>
</dbReference>
<dbReference type="PANTHER" id="PTHR44068:SF1">
    <property type="entry name" value="HYPOTHETICAL LOC100005854"/>
    <property type="match status" value="1"/>
</dbReference>
<sequence>MTNDSNTKPDGMTRLESILYPIFGRPTGLLGRLGGRMMAGGKTDTIERVVELLSIRPTDHVLEVGFGPGDGIQIASTVASEGFVAGVDYSRPMVEMAHDRNAAAIETGSVELQYGAAADLPYGDDRFDRAFSINSMQLWPDACAGLEEMRRVLKPGEQLRSRLLRMLTNRVTNW</sequence>
<feature type="domain" description="Methyltransferase" evidence="2">
    <location>
        <begin position="61"/>
        <end position="156"/>
    </location>
</feature>
<evidence type="ECO:0000259" key="2">
    <source>
        <dbReference type="Pfam" id="PF13649"/>
    </source>
</evidence>
<dbReference type="Proteomes" id="UP001596417">
    <property type="component" value="Unassembled WGS sequence"/>
</dbReference>
<name>A0ABD5YLT7_9EURY</name>
<gene>
    <name evidence="3" type="ORF">ACFQL7_10215</name>
</gene>
<keyword evidence="4" id="KW-1185">Reference proteome</keyword>
<accession>A0ABD5YLT7</accession>
<dbReference type="EMBL" id="JBHTAX010000001">
    <property type="protein sequence ID" value="MFC7190191.1"/>
    <property type="molecule type" value="Genomic_DNA"/>
</dbReference>
<dbReference type="EC" id="2.1.1.-" evidence="3"/>
<dbReference type="Gene3D" id="3.40.50.150">
    <property type="entry name" value="Vaccinia Virus protein VP39"/>
    <property type="match status" value="1"/>
</dbReference>
<dbReference type="PANTHER" id="PTHR44068">
    <property type="entry name" value="ZGC:194242"/>
    <property type="match status" value="1"/>
</dbReference>